<evidence type="ECO:0000256" key="18">
    <source>
        <dbReference type="ARBA" id="ARBA00079875"/>
    </source>
</evidence>
<dbReference type="FunFam" id="1.25.10.10:FF:000268">
    <property type="entry name" value="tubulin-specific chaperone D"/>
    <property type="match status" value="1"/>
</dbReference>
<dbReference type="GO" id="GO:0005912">
    <property type="term" value="C:adherens junction"/>
    <property type="evidence" value="ECO:0007669"/>
    <property type="project" value="UniProtKB-SubCell"/>
</dbReference>
<dbReference type="Gene3D" id="1.25.10.10">
    <property type="entry name" value="Leucine-rich Repeat Variant"/>
    <property type="match status" value="2"/>
</dbReference>
<gene>
    <name evidence="21" type="ORF">F7725_003347</name>
</gene>
<dbReference type="SUPFAM" id="SSF48371">
    <property type="entry name" value="ARM repeat"/>
    <property type="match status" value="2"/>
</dbReference>
<dbReference type="GO" id="GO:0048487">
    <property type="term" value="F:beta-tubulin binding"/>
    <property type="evidence" value="ECO:0007669"/>
    <property type="project" value="InterPro"/>
</dbReference>
<evidence type="ECO:0000256" key="13">
    <source>
        <dbReference type="ARBA" id="ARBA00023186"/>
    </source>
</evidence>
<keyword evidence="9" id="KW-0963">Cytoplasm</keyword>
<dbReference type="GO" id="GO:0070830">
    <property type="term" value="P:bicellular tight junction assembly"/>
    <property type="evidence" value="ECO:0007669"/>
    <property type="project" value="TreeGrafter"/>
</dbReference>
<dbReference type="InterPro" id="IPR016024">
    <property type="entry name" value="ARM-type_fold"/>
</dbReference>
<keyword evidence="11" id="KW-0965">Cell junction</keyword>
<evidence type="ECO:0000256" key="14">
    <source>
        <dbReference type="ARBA" id="ARBA00023212"/>
    </source>
</evidence>
<dbReference type="InterPro" id="IPR011989">
    <property type="entry name" value="ARM-like"/>
</dbReference>
<evidence type="ECO:0000256" key="15">
    <source>
        <dbReference type="ARBA" id="ARBA00057349"/>
    </source>
</evidence>
<evidence type="ECO:0000259" key="20">
    <source>
        <dbReference type="Pfam" id="PF25767"/>
    </source>
</evidence>
<evidence type="ECO:0000256" key="16">
    <source>
        <dbReference type="ARBA" id="ARBA00064145"/>
    </source>
</evidence>
<evidence type="ECO:0000256" key="2">
    <source>
        <dbReference type="ARBA" id="ARBA00004300"/>
    </source>
</evidence>
<comment type="subunit">
    <text evidence="16">Found in a complex with at least ARL2, PPP2CB, PPP2R1A, PPP2R2A, PPP2R5E and TBCD. Interacts with PPP2CB. Part of a supercomplex made of cofactors A to E. Cofactors A and D function by capturing and stabilizing tubulin in a quasi-native conformation. Cofactor E binds to the cofactor D-tubulin complex; interaction with cofactor C then causes the release of tubulin polypeptides that are committed to the native state. Interacts with ARL2; interaction is enhanced with the GDP-bound form of ARL2. Does not interact with ARL3, ARL4A and ARL4D. Interacts with beta tubulin. Interacts with TBCE.</text>
</comment>
<dbReference type="InterPro" id="IPR022577">
    <property type="entry name" value="TBCD_C"/>
</dbReference>
<dbReference type="Proteomes" id="UP000518266">
    <property type="component" value="Unassembled WGS sequence"/>
</dbReference>
<reference evidence="21 22" key="1">
    <citation type="submission" date="2020-03" db="EMBL/GenBank/DDBJ databases">
        <title>Dissostichus mawsoni Genome sequencing and assembly.</title>
        <authorList>
            <person name="Park H."/>
        </authorList>
    </citation>
    <scope>NUCLEOTIDE SEQUENCE [LARGE SCALE GENOMIC DNA]</scope>
    <source>
        <strain evidence="21">DM0001</strain>
        <tissue evidence="21">Muscle</tissue>
    </source>
</reference>
<dbReference type="GO" id="GO:0016328">
    <property type="term" value="C:lateral plasma membrane"/>
    <property type="evidence" value="ECO:0007669"/>
    <property type="project" value="UniProtKB-SubCell"/>
</dbReference>
<dbReference type="GO" id="GO:0000226">
    <property type="term" value="P:microtubule cytoskeleton organization"/>
    <property type="evidence" value="ECO:0007669"/>
    <property type="project" value="TreeGrafter"/>
</dbReference>
<evidence type="ECO:0000259" key="19">
    <source>
        <dbReference type="Pfam" id="PF12612"/>
    </source>
</evidence>
<keyword evidence="14" id="KW-0206">Cytoskeleton</keyword>
<dbReference type="GO" id="GO:0007023">
    <property type="term" value="P:post-chaperonin tubulin folding pathway"/>
    <property type="evidence" value="ECO:0007669"/>
    <property type="project" value="InterPro"/>
</dbReference>
<evidence type="ECO:0000256" key="8">
    <source>
        <dbReference type="ARBA" id="ARBA00022475"/>
    </source>
</evidence>
<dbReference type="Pfam" id="PF23579">
    <property type="entry name" value="ARM_TBCD"/>
    <property type="match status" value="1"/>
</dbReference>
<feature type="domain" description="Tubulin-folding cofactor D C-terminal" evidence="19">
    <location>
        <begin position="920"/>
        <end position="1105"/>
    </location>
</feature>
<evidence type="ECO:0000256" key="17">
    <source>
        <dbReference type="ARBA" id="ARBA00077974"/>
    </source>
</evidence>
<comment type="caution">
    <text evidence="21">The sequence shown here is derived from an EMBL/GenBank/DDBJ whole genome shotgun (WGS) entry which is preliminary data.</text>
</comment>
<dbReference type="EMBL" id="JAAKFY010000014">
    <property type="protein sequence ID" value="KAF3846269.1"/>
    <property type="molecule type" value="Genomic_DNA"/>
</dbReference>
<accession>A0A7J5YBY5</accession>
<evidence type="ECO:0000256" key="12">
    <source>
        <dbReference type="ARBA" id="ARBA00023136"/>
    </source>
</evidence>
<evidence type="ECO:0000256" key="6">
    <source>
        <dbReference type="ARBA" id="ARBA00015003"/>
    </source>
</evidence>
<dbReference type="GO" id="GO:0031115">
    <property type="term" value="P:negative regulation of microtubule polymerization"/>
    <property type="evidence" value="ECO:0007669"/>
    <property type="project" value="UniProtKB-ARBA"/>
</dbReference>
<dbReference type="PANTHER" id="PTHR12658:SF0">
    <property type="entry name" value="TUBULIN-SPECIFIC CHAPERONE D"/>
    <property type="match status" value="1"/>
</dbReference>
<feature type="domain" description="Tubulin-folding cofactor D ARM repeats" evidence="20">
    <location>
        <begin position="312"/>
        <end position="546"/>
    </location>
</feature>
<sequence>MASSETDSGCPGVEEGESFVKLCVLEGFSESSETKALIASLPEVHGDMVTSERTTEKFLGETGIHRQHEAQHVILTVACSQFITLFPPTVTMDRYQEQPHLLDPHLEWMVNMMLEFVRSDTSPPSLVHLSFKFLYIISKVRGYKIFMQLLPHEVADVHPVLDLLSRQDPKDTETWETRYMLLLWLSMTCLIPFDLCRLDGHLDSDGGKAKESTMDRILAIAKATPEMQRVYWFMTRPDVKMKRLGDFLDYSLTTITQTNDLSPLDIGMLDGALQSLGKLFKHGKRDDLLQYAPTIMQCLEKKHLSESSQAKLRKQGVKLTQRLGLTFLKPRLAAWRYQRGNRSLTANLSASQSATAATPEVEIQELEEDYDIPEEVETVIEYLLVGLKDKETIVRWSAAKGIGRVTGRLPKELADEVVESLLDCFSFQETDNAWHGGCLALAELGRRGLLLPSRLTDVVPLIVKSLTYEEKRGACSVGSNVRDAACYVCWSFARAYEPKELEPYVTQISSALLITAVFDRNVNCRRAASAAFQENVGRQGTFPHGIDILTAADYFAVGSISNCYLNITVFIASFPEYTKAMIDHLIAMKINHWDSVIRELATKALHNLTPQAADYMATTVLPKLLPMAVGIDLHGRHGAILACAEITHALYKLGLQTNRAVVDMISSECVDALKNIHQKLNDRKQYRGFGGELMRPAVCCLIEKLSLSKMPFKNDPVITGWQWLIDDTIKTIHLISRGVKDSILASLVSALSALCDEFYQAEPGQADLQIQDVLVSQYIEGLMSPQMLTRCGSALALGCLPRFMIHGKVKQILEGLLQMCTLSQNEEKFTEARRDAVKAISQVCLKAGVCAHGSPDSALCSENVAEVYGVLLHCMTDYTRDSRGDVGAWVREAAMTSIMDVTLLVAISAPEILLPDLVKRMMCCLAQQAAEKIDRYRAHAGNVFLCLLHSKEPAVPHIPHQEELLRIFPFETTTSLNWSAPSQAFQYITQLLGLPQYQYHTLLGLTVSVGGITESTVHFSSHSLFEYLRGIQENNAALTQFGDTLLSIFRDNLRNDMVSIPFLGMLNQMLANSCFEIFATQENHQFCVDILDLCKEFKKSKVIAKLRVSISVFCGLIQFQGEVRKRVLAQLLMLLCHPFPVSDLETVRTHRNQLCDWLKVSQPRKITKLQNGPVQSQPTAHDSAFSKTIHPNNFKLRLPGSHTPPAVPVLVL</sequence>
<dbReference type="InterPro" id="IPR058033">
    <property type="entry name" value="ARM_TBCD_2nd"/>
</dbReference>
<keyword evidence="8" id="KW-1003">Cell membrane</keyword>
<dbReference type="GO" id="GO:0005923">
    <property type="term" value="C:bicellular tight junction"/>
    <property type="evidence" value="ECO:0007669"/>
    <property type="project" value="UniProtKB-SubCell"/>
</dbReference>
<evidence type="ECO:0000256" key="5">
    <source>
        <dbReference type="ARBA" id="ARBA00006853"/>
    </source>
</evidence>
<comment type="function">
    <text evidence="15">Tubulin-folding protein implicated in the first step of the tubulin folding pathway and required for tubulin complex assembly. Involved in the regulation of microtubule polymerization or depolymerization, it modulates microtubule dynamics by capturing GTP-bound beta-tubulin (TUBB). Its ability to interact with beta tubulin is regulated via its interaction with ARL2. Acts as a GTPase-activating protein (GAP) for ARL2. Induces microtubule disruption in absence of ARL2. Increases degradation of beta tubulin, when overexpressed in polarized cells. Promotes epithelial cell detachment, a process antagonized by ARL2. Induces tight adherens and tight junctions disassembly at the lateral cell membrane. Required for correct assembly and maintenance of the mitotic spindle, and proper progression of mitosis. Involved in neuron morphogenesis.</text>
</comment>
<dbReference type="GO" id="GO:0005096">
    <property type="term" value="F:GTPase activator activity"/>
    <property type="evidence" value="ECO:0007669"/>
    <property type="project" value="InterPro"/>
</dbReference>
<proteinExistence type="inferred from homology"/>
<comment type="subcellular location">
    <subcellularLocation>
        <location evidence="4">Cell junction</location>
        <location evidence="4">Adherens junction</location>
    </subcellularLocation>
    <subcellularLocation>
        <location evidence="3">Cell junction</location>
        <location evidence="3">Tight junction</location>
    </subcellularLocation>
    <subcellularLocation>
        <location evidence="2">Cytoplasm</location>
        <location evidence="2">Cytoskeleton</location>
        <location evidence="2">Microtubule organizing center</location>
        <location evidence="2">Centrosome</location>
    </subcellularLocation>
    <subcellularLocation>
        <location evidence="1">Lateral cell membrane</location>
    </subcellularLocation>
</comment>
<dbReference type="GO" id="GO:0005813">
    <property type="term" value="C:centrosome"/>
    <property type="evidence" value="ECO:0007669"/>
    <property type="project" value="UniProtKB-SubCell"/>
</dbReference>
<evidence type="ECO:0000256" key="10">
    <source>
        <dbReference type="ARBA" id="ARBA00022737"/>
    </source>
</evidence>
<evidence type="ECO:0000256" key="3">
    <source>
        <dbReference type="ARBA" id="ARBA00004435"/>
    </source>
</evidence>
<evidence type="ECO:0000313" key="21">
    <source>
        <dbReference type="EMBL" id="KAF3846269.1"/>
    </source>
</evidence>
<evidence type="ECO:0000256" key="9">
    <source>
        <dbReference type="ARBA" id="ARBA00022490"/>
    </source>
</evidence>
<dbReference type="AlphaFoldDB" id="A0A7J5YBY5"/>
<keyword evidence="10" id="KW-0677">Repeat</keyword>
<dbReference type="Pfam" id="PF12612">
    <property type="entry name" value="TFCD_C"/>
    <property type="match status" value="1"/>
</dbReference>
<evidence type="ECO:0000256" key="4">
    <source>
        <dbReference type="ARBA" id="ARBA00004536"/>
    </source>
</evidence>
<evidence type="ECO:0000313" key="22">
    <source>
        <dbReference type="Proteomes" id="UP000518266"/>
    </source>
</evidence>
<comment type="similarity">
    <text evidence="5">Belongs to the TBCD family.</text>
</comment>
<evidence type="ECO:0000256" key="11">
    <source>
        <dbReference type="ARBA" id="ARBA00022949"/>
    </source>
</evidence>
<dbReference type="PANTHER" id="PTHR12658">
    <property type="entry name" value="BETA-TUBULIN COFACTOR D"/>
    <property type="match status" value="1"/>
</dbReference>
<evidence type="ECO:0000256" key="1">
    <source>
        <dbReference type="ARBA" id="ARBA00004124"/>
    </source>
</evidence>
<dbReference type="Pfam" id="PF25767">
    <property type="entry name" value="ARM_TBCD_2nd"/>
    <property type="match status" value="1"/>
</dbReference>
<dbReference type="GO" id="GO:0007021">
    <property type="term" value="P:tubulin complex assembly"/>
    <property type="evidence" value="ECO:0007669"/>
    <property type="project" value="InterPro"/>
</dbReference>
<keyword evidence="22" id="KW-1185">Reference proteome</keyword>
<organism evidence="21 22">
    <name type="scientific">Dissostichus mawsoni</name>
    <name type="common">Antarctic cod</name>
    <dbReference type="NCBI Taxonomy" id="36200"/>
    <lineage>
        <taxon>Eukaryota</taxon>
        <taxon>Metazoa</taxon>
        <taxon>Chordata</taxon>
        <taxon>Craniata</taxon>
        <taxon>Vertebrata</taxon>
        <taxon>Euteleostomi</taxon>
        <taxon>Actinopterygii</taxon>
        <taxon>Neopterygii</taxon>
        <taxon>Teleostei</taxon>
        <taxon>Neoteleostei</taxon>
        <taxon>Acanthomorphata</taxon>
        <taxon>Eupercaria</taxon>
        <taxon>Perciformes</taxon>
        <taxon>Notothenioidei</taxon>
        <taxon>Nototheniidae</taxon>
        <taxon>Dissostichus</taxon>
    </lineage>
</organism>
<dbReference type="GO" id="GO:0034333">
    <property type="term" value="P:adherens junction assembly"/>
    <property type="evidence" value="ECO:0007669"/>
    <property type="project" value="TreeGrafter"/>
</dbReference>
<evidence type="ECO:0000256" key="7">
    <source>
        <dbReference type="ARBA" id="ARBA00022427"/>
    </source>
</evidence>
<keyword evidence="13" id="KW-0143">Chaperone</keyword>
<dbReference type="InterPro" id="IPR033162">
    <property type="entry name" value="TBCD"/>
</dbReference>
<protein>
    <recommendedName>
        <fullName evidence="6">Tubulin-specific chaperone D</fullName>
    </recommendedName>
    <alternativeName>
        <fullName evidence="17">Beta-tubulin cofactor D</fullName>
    </alternativeName>
    <alternativeName>
        <fullName evidence="18">Tubulin-folding cofactor D</fullName>
    </alternativeName>
</protein>
<dbReference type="OrthoDB" id="10253476at2759"/>
<name>A0A7J5YBY5_DISMA</name>
<keyword evidence="12" id="KW-0472">Membrane</keyword>
<keyword evidence="7" id="KW-0796">Tight junction</keyword>